<organism evidence="1 2">
    <name type="scientific">Mytilus galloprovincialis</name>
    <name type="common">Mediterranean mussel</name>
    <dbReference type="NCBI Taxonomy" id="29158"/>
    <lineage>
        <taxon>Eukaryota</taxon>
        <taxon>Metazoa</taxon>
        <taxon>Spiralia</taxon>
        <taxon>Lophotrochozoa</taxon>
        <taxon>Mollusca</taxon>
        <taxon>Bivalvia</taxon>
        <taxon>Autobranchia</taxon>
        <taxon>Pteriomorphia</taxon>
        <taxon>Mytilida</taxon>
        <taxon>Mytiloidea</taxon>
        <taxon>Mytilidae</taxon>
        <taxon>Mytilinae</taxon>
        <taxon>Mytilus</taxon>
    </lineage>
</organism>
<keyword evidence="2" id="KW-1185">Reference proteome</keyword>
<accession>A0A3L5TQD0</accession>
<dbReference type="Proteomes" id="UP000266721">
    <property type="component" value="Unassembled WGS sequence"/>
</dbReference>
<name>A0A3L5TQD0_MYTGA</name>
<sequence length="199" mass="22885">MAYCQEYDPKDSNNDSDFSVSYKSNKILVAAIDFGTTFSGYAFSFKSWFETDPNKIVTNSTWVAGQKNLISLKTPTCILLQPNKAFHSFGYEAEEKYAELALEEEHEDWYFFKRFKMSLFNNTTLSRLTEIPDDSGNKKMPAQKIFSHGIRFLKNHLVKHLESSHTGLNESDIHWVLTVPAIWNDSAKQFMREAASQVN</sequence>
<dbReference type="PANTHER" id="PTHR14187">
    <property type="entry name" value="ALPHA KINASE/ELONGATION FACTOR 2 KINASE"/>
    <property type="match status" value="1"/>
</dbReference>
<evidence type="ECO:0000313" key="1">
    <source>
        <dbReference type="EMBL" id="OPL21379.1"/>
    </source>
</evidence>
<reference evidence="1 2" key="1">
    <citation type="journal article" date="2016" name="PLoS ONE">
        <title>A First Insight into the Genome of the Filter-Feeder Mussel Mytilus galloprovincialis.</title>
        <authorList>
            <person name="Murgarella M."/>
            <person name="Puiu D."/>
            <person name="Novoa B."/>
            <person name="Figueras A."/>
            <person name="Posada D."/>
            <person name="Canchaya C."/>
        </authorList>
    </citation>
    <scope>NUCLEOTIDE SEQUENCE [LARGE SCALE GENOMIC DNA]</scope>
    <source>
        <tissue evidence="1">Muscle</tissue>
    </source>
</reference>
<comment type="caution">
    <text evidence="1">The sequence shown here is derived from an EMBL/GenBank/DDBJ whole genome shotgun (WGS) entry which is preliminary data.</text>
</comment>
<proteinExistence type="predicted"/>
<gene>
    <name evidence="1" type="ORF">AM593_08940</name>
</gene>
<feature type="non-terminal residue" evidence="1">
    <location>
        <position position="1"/>
    </location>
</feature>
<dbReference type="SMR" id="A0A3L5TQD0"/>
<dbReference type="AlphaFoldDB" id="A0A3L5TQD0"/>
<dbReference type="Gene3D" id="3.30.420.40">
    <property type="match status" value="1"/>
</dbReference>
<dbReference type="InterPro" id="IPR043129">
    <property type="entry name" value="ATPase_NBD"/>
</dbReference>
<protein>
    <recommendedName>
        <fullName evidence="3">Heat shock 70 kDa protein 12B</fullName>
    </recommendedName>
</protein>
<evidence type="ECO:0008006" key="3">
    <source>
        <dbReference type="Google" id="ProtNLM"/>
    </source>
</evidence>
<evidence type="ECO:0000313" key="2">
    <source>
        <dbReference type="Proteomes" id="UP000266721"/>
    </source>
</evidence>
<dbReference type="EMBL" id="KV592173">
    <property type="protein sequence ID" value="OPL21379.1"/>
    <property type="molecule type" value="Genomic_DNA"/>
</dbReference>
<dbReference type="SUPFAM" id="SSF53067">
    <property type="entry name" value="Actin-like ATPase domain"/>
    <property type="match status" value="1"/>
</dbReference>
<dbReference type="PANTHER" id="PTHR14187:SF5">
    <property type="entry name" value="HEAT SHOCK 70 KDA PROTEIN 12A"/>
    <property type="match status" value="1"/>
</dbReference>